<dbReference type="AlphaFoldDB" id="A0A6A5WIZ8"/>
<organism evidence="2 3">
    <name type="scientific">Amniculicola lignicola CBS 123094</name>
    <dbReference type="NCBI Taxonomy" id="1392246"/>
    <lineage>
        <taxon>Eukaryota</taxon>
        <taxon>Fungi</taxon>
        <taxon>Dikarya</taxon>
        <taxon>Ascomycota</taxon>
        <taxon>Pezizomycotina</taxon>
        <taxon>Dothideomycetes</taxon>
        <taxon>Pleosporomycetidae</taxon>
        <taxon>Pleosporales</taxon>
        <taxon>Amniculicolaceae</taxon>
        <taxon>Amniculicola</taxon>
    </lineage>
</organism>
<reference evidence="2" key="1">
    <citation type="journal article" date="2020" name="Stud. Mycol.">
        <title>101 Dothideomycetes genomes: a test case for predicting lifestyles and emergence of pathogens.</title>
        <authorList>
            <person name="Haridas S."/>
            <person name="Albert R."/>
            <person name="Binder M."/>
            <person name="Bloem J."/>
            <person name="Labutti K."/>
            <person name="Salamov A."/>
            <person name="Andreopoulos B."/>
            <person name="Baker S."/>
            <person name="Barry K."/>
            <person name="Bills G."/>
            <person name="Bluhm B."/>
            <person name="Cannon C."/>
            <person name="Castanera R."/>
            <person name="Culley D."/>
            <person name="Daum C."/>
            <person name="Ezra D."/>
            <person name="Gonzalez J."/>
            <person name="Henrissat B."/>
            <person name="Kuo A."/>
            <person name="Liang C."/>
            <person name="Lipzen A."/>
            <person name="Lutzoni F."/>
            <person name="Magnuson J."/>
            <person name="Mondo S."/>
            <person name="Nolan M."/>
            <person name="Ohm R."/>
            <person name="Pangilinan J."/>
            <person name="Park H.-J."/>
            <person name="Ramirez L."/>
            <person name="Alfaro M."/>
            <person name="Sun H."/>
            <person name="Tritt A."/>
            <person name="Yoshinaga Y."/>
            <person name="Zwiers L.-H."/>
            <person name="Turgeon B."/>
            <person name="Goodwin S."/>
            <person name="Spatafora J."/>
            <person name="Crous P."/>
            <person name="Grigoriev I."/>
        </authorList>
    </citation>
    <scope>NUCLEOTIDE SEQUENCE</scope>
    <source>
        <strain evidence="2">CBS 123094</strain>
    </source>
</reference>
<evidence type="ECO:0000256" key="1">
    <source>
        <dbReference type="SAM" id="MobiDB-lite"/>
    </source>
</evidence>
<keyword evidence="3" id="KW-1185">Reference proteome</keyword>
<name>A0A6A5WIZ8_9PLEO</name>
<feature type="region of interest" description="Disordered" evidence="1">
    <location>
        <begin position="114"/>
        <end position="142"/>
    </location>
</feature>
<protein>
    <submittedName>
        <fullName evidence="2">Uncharacterized protein</fullName>
    </submittedName>
</protein>
<dbReference type="Proteomes" id="UP000799779">
    <property type="component" value="Unassembled WGS sequence"/>
</dbReference>
<evidence type="ECO:0000313" key="2">
    <source>
        <dbReference type="EMBL" id="KAF2001417.1"/>
    </source>
</evidence>
<gene>
    <name evidence="2" type="ORF">P154DRAFT_575139</name>
</gene>
<accession>A0A6A5WIZ8</accession>
<sequence length="162" mass="18053">MRKLKLGRAGADHCRRTWLRAERGSFKTTAAKTDRAWPRFRRAAERQRSRRCALRGGGCRRAHRAWTAVWAREGDDVLCDVQSSPGLEPKRPVLAIGARSQWSLLGHLDLHTPHTPPRTARRSHTGHTSPLARAPAAHARRCVSSPNVHEHACCPPGSMKPS</sequence>
<dbReference type="EMBL" id="ML977583">
    <property type="protein sequence ID" value="KAF2001417.1"/>
    <property type="molecule type" value="Genomic_DNA"/>
</dbReference>
<proteinExistence type="predicted"/>
<evidence type="ECO:0000313" key="3">
    <source>
        <dbReference type="Proteomes" id="UP000799779"/>
    </source>
</evidence>